<organism evidence="1 2">
    <name type="scientific">Rubrobacter xylanophilus (strain DSM 9941 / JCM 11954 / NBRC 16129 / PRD-1)</name>
    <dbReference type="NCBI Taxonomy" id="266117"/>
    <lineage>
        <taxon>Bacteria</taxon>
        <taxon>Bacillati</taxon>
        <taxon>Actinomycetota</taxon>
        <taxon>Rubrobacteria</taxon>
        <taxon>Rubrobacterales</taxon>
        <taxon>Rubrobacteraceae</taxon>
        <taxon>Rubrobacter</taxon>
    </lineage>
</organism>
<dbReference type="HOGENOM" id="CLU_754163_0_0_11"/>
<sequence length="315" mass="34451">MGGALVTDPVLVYVGGDPAAGERVRLPEGCAAISGEDICDAARRPERPCALVILDPNTLPPGGLPERWWGVPVGLALPLGEDAAALIRRFGDALLEHLDRFDRIAVRDPEVWRALSAGYGWDEEQRVECAEADPGTLAARLCDSVREVVKRWGPSAKGIHRARAAAFERFLSACRTRFEGEAAVQICPPDNRWGQLLSRNGLKLRVAGAKDPAPGEEAGGSFGLVLGEDLLQGRTPGELESLIQKMWRLARPGGSLVFFGDFVFPQGRGMSVRWFVRLVMEATERRVLLEHVEALKYPEEEMYRGGFLAFSRLGP</sequence>
<dbReference type="OrthoDB" id="9808140at2"/>
<name>Q1ARH0_RUBXD</name>
<dbReference type="InterPro" id="IPR029063">
    <property type="entry name" value="SAM-dependent_MTases_sf"/>
</dbReference>
<keyword evidence="2" id="KW-1185">Reference proteome</keyword>
<protein>
    <submittedName>
        <fullName evidence="1">Uncharacterized protein</fullName>
    </submittedName>
</protein>
<dbReference type="EMBL" id="CP000386">
    <property type="protein sequence ID" value="ABG06008.1"/>
    <property type="molecule type" value="Genomic_DNA"/>
</dbReference>
<accession>Q1ARH0</accession>
<evidence type="ECO:0000313" key="1">
    <source>
        <dbReference type="EMBL" id="ABG06008.1"/>
    </source>
</evidence>
<dbReference type="Proteomes" id="UP000006637">
    <property type="component" value="Chromosome"/>
</dbReference>
<dbReference type="RefSeq" id="WP_011566013.1">
    <property type="nucleotide sequence ID" value="NC_008148.1"/>
</dbReference>
<gene>
    <name evidence="1" type="ordered locus">Rxyl_3101</name>
</gene>
<proteinExistence type="predicted"/>
<dbReference type="STRING" id="266117.Rxyl_3101"/>
<dbReference type="SUPFAM" id="SSF53335">
    <property type="entry name" value="S-adenosyl-L-methionine-dependent methyltransferases"/>
    <property type="match status" value="1"/>
</dbReference>
<evidence type="ECO:0000313" key="2">
    <source>
        <dbReference type="Proteomes" id="UP000006637"/>
    </source>
</evidence>
<dbReference type="AlphaFoldDB" id="Q1ARH0"/>
<reference evidence="1 2" key="1">
    <citation type="submission" date="2006-06" db="EMBL/GenBank/DDBJ databases">
        <title>Complete sequence of Rubrobacter xylanophilus DSM 9941.</title>
        <authorList>
            <consortium name="US DOE Joint Genome Institute"/>
            <person name="Copeland A."/>
            <person name="Lucas S."/>
            <person name="Lapidus A."/>
            <person name="Barry K."/>
            <person name="Detter J.C."/>
            <person name="Glavina del Rio T."/>
            <person name="Hammon N."/>
            <person name="Israni S."/>
            <person name="Dalin E."/>
            <person name="Tice H."/>
            <person name="Pitluck S."/>
            <person name="Munk A.C."/>
            <person name="Brettin T."/>
            <person name="Bruce D."/>
            <person name="Han C."/>
            <person name="Tapia R."/>
            <person name="Gilna P."/>
            <person name="Schmutz J."/>
            <person name="Larimer F."/>
            <person name="Land M."/>
            <person name="Hauser L."/>
            <person name="Kyrpides N."/>
            <person name="Lykidis A."/>
            <person name="da Costa M.S."/>
            <person name="Rainey F.A."/>
            <person name="Empadinhas N."/>
            <person name="Jolivet E."/>
            <person name="Battista J.R."/>
            <person name="Richardson P."/>
        </authorList>
    </citation>
    <scope>NUCLEOTIDE SEQUENCE [LARGE SCALE GENOMIC DNA]</scope>
    <source>
        <strain evidence="2">DSM 9941 / NBRC 16129 / PRD-1</strain>
    </source>
</reference>
<dbReference type="KEGG" id="rxy:Rxyl_3101"/>